<protein>
    <recommendedName>
        <fullName evidence="10">Porin</fullName>
    </recommendedName>
</protein>
<keyword evidence="8 10" id="KW-0472">Membrane</keyword>
<dbReference type="GO" id="GO:0015288">
    <property type="term" value="F:porin activity"/>
    <property type="evidence" value="ECO:0007669"/>
    <property type="project" value="UniProtKB-KW"/>
</dbReference>
<dbReference type="AlphaFoldDB" id="A0A1W9HTN6"/>
<evidence type="ECO:0000313" key="12">
    <source>
        <dbReference type="Proteomes" id="UP000192872"/>
    </source>
</evidence>
<dbReference type="GO" id="GO:0006811">
    <property type="term" value="P:monoatomic ion transport"/>
    <property type="evidence" value="ECO:0007669"/>
    <property type="project" value="UniProtKB-KW"/>
</dbReference>
<reference evidence="11 12" key="1">
    <citation type="journal article" date="2017" name="Water Res.">
        <title>Comammox in drinking water systems.</title>
        <authorList>
            <person name="Wang Y."/>
            <person name="Ma L."/>
            <person name="Mao Y."/>
            <person name="Jiang X."/>
            <person name="Xia Y."/>
            <person name="Yu K."/>
            <person name="Li B."/>
            <person name="Zhang T."/>
        </authorList>
    </citation>
    <scope>NUCLEOTIDE SEQUENCE [LARGE SCALE GENOMIC DNA]</scope>
    <source>
        <strain evidence="11">SG_bin8</strain>
    </source>
</reference>
<sequence>MAALASSLLSGTASVRAADLAAAEPVEYVKICDAYGAGYFFIPGSSDTCLRISGYVRAYFFYQGQNTSNAAGGTTNAIAIGRNGGFAEIVTPTLLNPTNLNTGATATNVAVGGGTGAQAFSTAGTAAANTANYNFYGTTQATGRGPNTVIFGHAEIVDQYVSGIRALLRFDARTKTSFGTLRSFFEFASDTNNSARNGTPLQVRYGFVQFGPITAGVTDSFFNFDGYPSGSFNYAGSRTQRDPLLAYTASFGNGWSATISAEEAGSKNGSVGGSNAQLIIGGGDAWVRRSIQLPDLIGNIRVAQSWGSAQFAAAVTQSRFANTSCNSPVALGAVCTANRVGWAVTGGANINLPILGKGDFLVVKATYAEGATNYLGHVNLNRSYFANGAGTNDNTLSTITGFSVFTALQHFWTPALRSVLAGNYFSLGGRPGANFGSNIAILRDGWTVNTALSWSPVRNFDVTLELFYQEATYGFFAGGATGAAALGVGALGSAKDSNAGGALRIQRAF</sequence>
<evidence type="ECO:0000256" key="10">
    <source>
        <dbReference type="RuleBase" id="RU364005"/>
    </source>
</evidence>
<dbReference type="STRING" id="1827387.A4S15_13330"/>
<evidence type="ECO:0000313" key="11">
    <source>
        <dbReference type="EMBL" id="OQW50776.1"/>
    </source>
</evidence>
<name>A0A1W9HTN6_9HYPH</name>
<keyword evidence="5 10" id="KW-0732">Signal</keyword>
<dbReference type="Pfam" id="PF02530">
    <property type="entry name" value="Porin_2"/>
    <property type="match status" value="2"/>
</dbReference>
<keyword evidence="7 10" id="KW-0626">Porin</keyword>
<evidence type="ECO:0000256" key="1">
    <source>
        <dbReference type="ARBA" id="ARBA00009521"/>
    </source>
</evidence>
<evidence type="ECO:0000256" key="3">
    <source>
        <dbReference type="ARBA" id="ARBA00022452"/>
    </source>
</evidence>
<keyword evidence="2 10" id="KW-0813">Transport</keyword>
<keyword evidence="4 10" id="KW-0812">Transmembrane</keyword>
<accession>A0A1W9HTN6</accession>
<gene>
    <name evidence="11" type="ORF">A4S15_13330</name>
</gene>
<dbReference type="GO" id="GO:0009279">
    <property type="term" value="C:cell outer membrane"/>
    <property type="evidence" value="ECO:0007669"/>
    <property type="project" value="UniProtKB-SubCell"/>
</dbReference>
<evidence type="ECO:0000256" key="2">
    <source>
        <dbReference type="ARBA" id="ARBA00022448"/>
    </source>
</evidence>
<evidence type="ECO:0000256" key="7">
    <source>
        <dbReference type="ARBA" id="ARBA00023114"/>
    </source>
</evidence>
<keyword evidence="6 10" id="KW-0406">Ion transport</keyword>
<dbReference type="EMBL" id="LWDL01000024">
    <property type="protein sequence ID" value="OQW50776.1"/>
    <property type="molecule type" value="Genomic_DNA"/>
</dbReference>
<comment type="similarity">
    <text evidence="1 10">Belongs to the alphaproteobacteria porin family.</text>
</comment>
<dbReference type="InterPro" id="IPR003684">
    <property type="entry name" value="Porin_alphabac"/>
</dbReference>
<evidence type="ECO:0000256" key="9">
    <source>
        <dbReference type="ARBA" id="ARBA00023237"/>
    </source>
</evidence>
<keyword evidence="9 10" id="KW-0998">Cell outer membrane</keyword>
<comment type="subcellular location">
    <subcellularLocation>
        <location evidence="10">Cell outer membrane</location>
        <topology evidence="10">Multi-pass membrane protein</topology>
    </subcellularLocation>
</comment>
<proteinExistence type="inferred from homology"/>
<evidence type="ECO:0000256" key="4">
    <source>
        <dbReference type="ARBA" id="ARBA00022692"/>
    </source>
</evidence>
<keyword evidence="3 10" id="KW-1134">Transmembrane beta strand</keyword>
<feature type="signal peptide" evidence="10">
    <location>
        <begin position="1"/>
        <end position="17"/>
    </location>
</feature>
<comment type="caution">
    <text evidence="11">The sequence shown here is derived from an EMBL/GenBank/DDBJ whole genome shotgun (WGS) entry which is preliminary data.</text>
</comment>
<dbReference type="Proteomes" id="UP000192872">
    <property type="component" value="Unassembled WGS sequence"/>
</dbReference>
<comment type="function">
    <text evidence="10">Forms passive diffusion pores that allow small molecular weight hydrophilic materials across the outer membrane.</text>
</comment>
<comment type="domain">
    <text evidence="10">Consists of 16-stranded beta-barrel sheets, with large surface-exposed loops, that form a transmembrane pore at the center of each barrel. The pore is partially ocluded by a peptide loop that folds into the pore lumen.</text>
</comment>
<evidence type="ECO:0000256" key="8">
    <source>
        <dbReference type="ARBA" id="ARBA00023136"/>
    </source>
</evidence>
<dbReference type="GO" id="GO:0046930">
    <property type="term" value="C:pore complex"/>
    <property type="evidence" value="ECO:0007669"/>
    <property type="project" value="UniProtKB-KW"/>
</dbReference>
<feature type="chain" id="PRO_5044047630" description="Porin" evidence="10">
    <location>
        <begin position="18"/>
        <end position="509"/>
    </location>
</feature>
<evidence type="ECO:0000256" key="6">
    <source>
        <dbReference type="ARBA" id="ARBA00023065"/>
    </source>
</evidence>
<evidence type="ECO:0000256" key="5">
    <source>
        <dbReference type="ARBA" id="ARBA00022729"/>
    </source>
</evidence>
<organism evidence="11 12">
    <name type="scientific">Candidatus Raskinella chloraquaticus</name>
    <dbReference type="NCBI Taxonomy" id="1951219"/>
    <lineage>
        <taxon>Bacteria</taxon>
        <taxon>Pseudomonadati</taxon>
        <taxon>Pseudomonadota</taxon>
        <taxon>Alphaproteobacteria</taxon>
        <taxon>Hyphomicrobiales</taxon>
        <taxon>Phreatobacteraceae</taxon>
        <taxon>Candidatus Raskinella</taxon>
    </lineage>
</organism>